<evidence type="ECO:0000313" key="2">
    <source>
        <dbReference type="Proteomes" id="UP001148629"/>
    </source>
</evidence>
<accession>A0ACC1SZS1</accession>
<reference evidence="1" key="1">
    <citation type="submission" date="2022-08" db="EMBL/GenBank/DDBJ databases">
        <title>Genome Sequence of Fusarium decemcellulare.</title>
        <authorList>
            <person name="Buettner E."/>
        </authorList>
    </citation>
    <scope>NUCLEOTIDE SEQUENCE</scope>
    <source>
        <strain evidence="1">Babe19</strain>
    </source>
</reference>
<keyword evidence="2" id="KW-1185">Reference proteome</keyword>
<dbReference type="Proteomes" id="UP001148629">
    <property type="component" value="Unassembled WGS sequence"/>
</dbReference>
<comment type="caution">
    <text evidence="1">The sequence shown here is derived from an EMBL/GenBank/DDBJ whole genome shotgun (WGS) entry which is preliminary data.</text>
</comment>
<dbReference type="EMBL" id="JANRMS010000014">
    <property type="protein sequence ID" value="KAJ3549795.1"/>
    <property type="molecule type" value="Genomic_DNA"/>
</dbReference>
<evidence type="ECO:0000313" key="1">
    <source>
        <dbReference type="EMBL" id="KAJ3549795.1"/>
    </source>
</evidence>
<name>A0ACC1SZS1_9HYPO</name>
<organism evidence="1 2">
    <name type="scientific">Fusarium decemcellulare</name>
    <dbReference type="NCBI Taxonomy" id="57161"/>
    <lineage>
        <taxon>Eukaryota</taxon>
        <taxon>Fungi</taxon>
        <taxon>Dikarya</taxon>
        <taxon>Ascomycota</taxon>
        <taxon>Pezizomycotina</taxon>
        <taxon>Sordariomycetes</taxon>
        <taxon>Hypocreomycetidae</taxon>
        <taxon>Hypocreales</taxon>
        <taxon>Nectriaceae</taxon>
        <taxon>Fusarium</taxon>
        <taxon>Fusarium decemcellulare species complex</taxon>
    </lineage>
</organism>
<gene>
    <name evidence="1" type="ORF">NM208_g325</name>
</gene>
<protein>
    <submittedName>
        <fullName evidence="1">Uncharacterized protein</fullName>
    </submittedName>
</protein>
<sequence>MSVPTADQAPSKTAVVLIDPYNDFLHPEGKLYGAVKESLLATNTVEHLKELVAAARSAHIPIYYALHQTWDRSTFNGWKHQSPSAAKRVGGFEAGTWGVEILEGLEADVAGNGDVIVSKHWNSSGFANTDLDYQLRQREITHLVLAGMAANTCLESTARYARELGYHVTLLSDATAGFSTKAKDAATDLVWPLIAERVTTVGQWASSLDRPVPSKV</sequence>
<proteinExistence type="predicted"/>